<sequence>MRNVLMMLFLFLSWGASWYWANALGGRSAWICFYGLSFLLLYIGAGAVGLLRPVRVERTKEPIRCWSGEALELKLRLRYGAMVMPLGWLLVEERWMNTGTGEMIVVRDTVRLQLNGTGEAVLRLPGMPRGLYRLEESGVGIIDAFGLLRIRRRSIQTGQHRILVLPRPLQLQTAAIGAGEELPPAGPQPRLQRQAASTLAYGTRPYAPGDPLNRIHWRSTARAGALRAKETEQPGSDRLLICLDAAKGVPNAAAFGTAVEAAAGLAQRALQLGMGVRLAATDRQGRSIEARGRERFAELLELLAQLPCDGDSPLASAVQREALHGGRGADIAVITAQPDEQLLRVLFRLRERAVHMVYVHGGDVSPDAVKEWRRQAEAAGCRFTAVSAANRRAAGGGEGYGSEAKHAAAGA</sequence>
<protein>
    <submittedName>
        <fullName evidence="3">DUF58 domain-containing protein</fullName>
    </submittedName>
</protein>
<dbReference type="PANTHER" id="PTHR34351">
    <property type="entry name" value="SLR1927 PROTEIN-RELATED"/>
    <property type="match status" value="1"/>
</dbReference>
<dbReference type="EMBL" id="JBHTLU010000009">
    <property type="protein sequence ID" value="MFD1219335.1"/>
    <property type="molecule type" value="Genomic_DNA"/>
</dbReference>
<evidence type="ECO:0000259" key="2">
    <source>
        <dbReference type="Pfam" id="PF01882"/>
    </source>
</evidence>
<proteinExistence type="predicted"/>
<dbReference type="InterPro" id="IPR002881">
    <property type="entry name" value="DUF58"/>
</dbReference>
<evidence type="ECO:0000313" key="4">
    <source>
        <dbReference type="Proteomes" id="UP001597180"/>
    </source>
</evidence>
<evidence type="ECO:0000313" key="3">
    <source>
        <dbReference type="EMBL" id="MFD1219335.1"/>
    </source>
</evidence>
<reference evidence="4" key="1">
    <citation type="journal article" date="2019" name="Int. J. Syst. Evol. Microbiol.">
        <title>The Global Catalogue of Microorganisms (GCM) 10K type strain sequencing project: providing services to taxonomists for standard genome sequencing and annotation.</title>
        <authorList>
            <consortium name="The Broad Institute Genomics Platform"/>
            <consortium name="The Broad Institute Genome Sequencing Center for Infectious Disease"/>
            <person name="Wu L."/>
            <person name="Ma J."/>
        </authorList>
    </citation>
    <scope>NUCLEOTIDE SEQUENCE [LARGE SCALE GENOMIC DNA]</scope>
    <source>
        <strain evidence="4">CCUG 53270</strain>
    </source>
</reference>
<dbReference type="Pfam" id="PF01882">
    <property type="entry name" value="DUF58"/>
    <property type="match status" value="1"/>
</dbReference>
<feature type="domain" description="DUF58" evidence="2">
    <location>
        <begin position="203"/>
        <end position="352"/>
    </location>
</feature>
<feature type="transmembrane region" description="Helical" evidence="1">
    <location>
        <begin position="33"/>
        <end position="51"/>
    </location>
</feature>
<dbReference type="RefSeq" id="WP_345585166.1">
    <property type="nucleotide sequence ID" value="NZ_BAABJG010000002.1"/>
</dbReference>
<comment type="caution">
    <text evidence="3">The sequence shown here is derived from an EMBL/GenBank/DDBJ whole genome shotgun (WGS) entry which is preliminary data.</text>
</comment>
<dbReference type="Proteomes" id="UP001597180">
    <property type="component" value="Unassembled WGS sequence"/>
</dbReference>
<name>A0ABW3UFH0_9BACL</name>
<keyword evidence="1" id="KW-1133">Transmembrane helix</keyword>
<dbReference type="PANTHER" id="PTHR34351:SF2">
    <property type="entry name" value="DUF58 DOMAIN-CONTAINING PROTEIN"/>
    <property type="match status" value="1"/>
</dbReference>
<keyword evidence="1" id="KW-0812">Transmembrane</keyword>
<gene>
    <name evidence="3" type="ORF">ACFQ4B_04330</name>
</gene>
<organism evidence="3 4">
    <name type="scientific">Paenibacillus vulneris</name>
    <dbReference type="NCBI Taxonomy" id="1133364"/>
    <lineage>
        <taxon>Bacteria</taxon>
        <taxon>Bacillati</taxon>
        <taxon>Bacillota</taxon>
        <taxon>Bacilli</taxon>
        <taxon>Bacillales</taxon>
        <taxon>Paenibacillaceae</taxon>
        <taxon>Paenibacillus</taxon>
    </lineage>
</organism>
<keyword evidence="1" id="KW-0472">Membrane</keyword>
<accession>A0ABW3UFH0</accession>
<keyword evidence="4" id="KW-1185">Reference proteome</keyword>
<evidence type="ECO:0000256" key="1">
    <source>
        <dbReference type="SAM" id="Phobius"/>
    </source>
</evidence>